<proteinExistence type="predicted"/>
<comment type="caution">
    <text evidence="1">The sequence shown here is derived from an EMBL/GenBank/DDBJ whole genome shotgun (WGS) entry which is preliminary data.</text>
</comment>
<dbReference type="Proteomes" id="UP001165186">
    <property type="component" value="Unassembled WGS sequence"/>
</dbReference>
<keyword evidence="2" id="KW-1185">Reference proteome</keyword>
<protein>
    <submittedName>
        <fullName evidence="1">Uncharacterized protein</fullName>
    </submittedName>
</protein>
<organism evidence="1 2">
    <name type="scientific">Neofusicoccum parvum</name>
    <dbReference type="NCBI Taxonomy" id="310453"/>
    <lineage>
        <taxon>Eukaryota</taxon>
        <taxon>Fungi</taxon>
        <taxon>Dikarya</taxon>
        <taxon>Ascomycota</taxon>
        <taxon>Pezizomycotina</taxon>
        <taxon>Dothideomycetes</taxon>
        <taxon>Dothideomycetes incertae sedis</taxon>
        <taxon>Botryosphaeriales</taxon>
        <taxon>Botryosphaeriaceae</taxon>
        <taxon>Neofusicoccum</taxon>
    </lineage>
</organism>
<name>A0ACB5SE66_9PEZI</name>
<evidence type="ECO:0000313" key="2">
    <source>
        <dbReference type="Proteomes" id="UP001165186"/>
    </source>
</evidence>
<dbReference type="EMBL" id="BSXG01000299">
    <property type="protein sequence ID" value="GME36629.1"/>
    <property type="molecule type" value="Genomic_DNA"/>
</dbReference>
<evidence type="ECO:0000313" key="1">
    <source>
        <dbReference type="EMBL" id="GME36629.1"/>
    </source>
</evidence>
<gene>
    <name evidence="1" type="primary">g3302</name>
    <name evidence="1" type="ORF">NpPPO83_00003302</name>
</gene>
<accession>A0ACB5SE66</accession>
<reference evidence="1" key="1">
    <citation type="submission" date="2024-09" db="EMBL/GenBank/DDBJ databases">
        <title>Draft Genome Sequences of Neofusicoccum parvum.</title>
        <authorList>
            <person name="Ashida A."/>
            <person name="Camagna M."/>
            <person name="Tanaka A."/>
            <person name="Takemoto D."/>
        </authorList>
    </citation>
    <scope>NUCLEOTIDE SEQUENCE</scope>
    <source>
        <strain evidence="1">PPO83</strain>
    </source>
</reference>
<sequence length="228" mass="24958">MQPYPHLDSSVPPALQCGEPRTKPGKFCRQRVWQQEAAAGLLHTRQPRAHGNASGEANGSSSAATSASALIPGHTTQPRPSTHRSNHATPTFDPDAFMRDHGGTITPTEAEWIWDAPPAPATQLASPSPRLGSAFYSAPAMAASGGGALPQTPCMPVDELLTPPPTAMVGEYGRKKRWVDVDGEEGERERRRREKREKRFEEVRRELLGMTREMVRLLEMMGGEEEEA</sequence>